<evidence type="ECO:0000313" key="1">
    <source>
        <dbReference type="EMBL" id="CAL1373683.1"/>
    </source>
</evidence>
<protein>
    <submittedName>
        <fullName evidence="1">Uncharacterized protein</fullName>
    </submittedName>
</protein>
<accession>A0AAV2DIH7</accession>
<sequence length="126" mass="13788">MLIFRSFFQLKSSPCSSELPDASSSILFCSNRYPDFTVYFPSSVPVQHNTSLFADEASGIASIACLSSGVKISSSRSCLQVLVPWSIRVDTLASQSMNGQEKKTLKIVQIRDPFISPDSKFLSPGQ</sequence>
<name>A0AAV2DIH7_9ROSI</name>
<gene>
    <name evidence="1" type="ORF">LTRI10_LOCUS15602</name>
</gene>
<dbReference type="EMBL" id="OZ034816">
    <property type="protein sequence ID" value="CAL1373683.1"/>
    <property type="molecule type" value="Genomic_DNA"/>
</dbReference>
<organism evidence="1 2">
    <name type="scientific">Linum trigynum</name>
    <dbReference type="NCBI Taxonomy" id="586398"/>
    <lineage>
        <taxon>Eukaryota</taxon>
        <taxon>Viridiplantae</taxon>
        <taxon>Streptophyta</taxon>
        <taxon>Embryophyta</taxon>
        <taxon>Tracheophyta</taxon>
        <taxon>Spermatophyta</taxon>
        <taxon>Magnoliopsida</taxon>
        <taxon>eudicotyledons</taxon>
        <taxon>Gunneridae</taxon>
        <taxon>Pentapetalae</taxon>
        <taxon>rosids</taxon>
        <taxon>fabids</taxon>
        <taxon>Malpighiales</taxon>
        <taxon>Linaceae</taxon>
        <taxon>Linum</taxon>
    </lineage>
</organism>
<proteinExistence type="predicted"/>
<evidence type="ECO:0000313" key="2">
    <source>
        <dbReference type="Proteomes" id="UP001497516"/>
    </source>
</evidence>
<dbReference type="AlphaFoldDB" id="A0AAV2DIH7"/>
<dbReference type="Proteomes" id="UP001497516">
    <property type="component" value="Chromosome 3"/>
</dbReference>
<keyword evidence="2" id="KW-1185">Reference proteome</keyword>
<reference evidence="1 2" key="1">
    <citation type="submission" date="2024-04" db="EMBL/GenBank/DDBJ databases">
        <authorList>
            <person name="Fracassetti M."/>
        </authorList>
    </citation>
    <scope>NUCLEOTIDE SEQUENCE [LARGE SCALE GENOMIC DNA]</scope>
</reference>